<evidence type="ECO:0000256" key="4">
    <source>
        <dbReference type="SAM" id="MobiDB-lite"/>
    </source>
</evidence>
<feature type="region of interest" description="Disordered" evidence="4">
    <location>
        <begin position="520"/>
        <end position="550"/>
    </location>
</feature>
<dbReference type="PANTHER" id="PTHR47424:SF5">
    <property type="entry name" value="ZN(II)2CYS6 TRANSCRIPTION FACTOR (EUROFUNG)"/>
    <property type="match status" value="1"/>
</dbReference>
<dbReference type="STRING" id="77044.A0A1S7UM55"/>
<proteinExistence type="predicted"/>
<dbReference type="SMART" id="SM00906">
    <property type="entry name" value="Fungal_trans"/>
    <property type="match status" value="1"/>
</dbReference>
<dbReference type="Pfam" id="PF04082">
    <property type="entry name" value="Fungal_trans"/>
    <property type="match status" value="1"/>
</dbReference>
<keyword evidence="1" id="KW-0805">Transcription regulation</keyword>
<protein>
    <submittedName>
        <fullName evidence="6">Putative fungal specific transcription factor domain-containing protein</fullName>
    </submittedName>
</protein>
<feature type="region of interest" description="Disordered" evidence="4">
    <location>
        <begin position="14"/>
        <end position="43"/>
    </location>
</feature>
<name>A0A1S7UM55_ROSNE</name>
<evidence type="ECO:0000259" key="5">
    <source>
        <dbReference type="SMART" id="SM00906"/>
    </source>
</evidence>
<evidence type="ECO:0000256" key="3">
    <source>
        <dbReference type="ARBA" id="ARBA00023242"/>
    </source>
</evidence>
<dbReference type="GO" id="GO:0006351">
    <property type="term" value="P:DNA-templated transcription"/>
    <property type="evidence" value="ECO:0007669"/>
    <property type="project" value="InterPro"/>
</dbReference>
<dbReference type="OMA" id="LDRKWSF"/>
<feature type="region of interest" description="Disordered" evidence="4">
    <location>
        <begin position="74"/>
        <end position="105"/>
    </location>
</feature>
<dbReference type="PANTHER" id="PTHR47424">
    <property type="entry name" value="REGULATORY PROTEIN GAL4"/>
    <property type="match status" value="1"/>
</dbReference>
<feature type="compositionally biased region" description="Polar residues" evidence="4">
    <location>
        <begin position="18"/>
        <end position="36"/>
    </location>
</feature>
<feature type="domain" description="Xylanolytic transcriptional activator regulatory" evidence="5">
    <location>
        <begin position="235"/>
        <end position="310"/>
    </location>
</feature>
<dbReference type="GO" id="GO:0005634">
    <property type="term" value="C:nucleus"/>
    <property type="evidence" value="ECO:0007669"/>
    <property type="project" value="TreeGrafter"/>
</dbReference>
<keyword evidence="3" id="KW-0539">Nucleus</keyword>
<keyword evidence="7" id="KW-1185">Reference proteome</keyword>
<dbReference type="InterPro" id="IPR051127">
    <property type="entry name" value="Fungal_SecMet_Regulators"/>
</dbReference>
<dbReference type="InterPro" id="IPR007219">
    <property type="entry name" value="XnlR_reg_dom"/>
</dbReference>
<accession>A0A1S7UM55</accession>
<keyword evidence="2" id="KW-0804">Transcription</keyword>
<sequence>MQLKELSRKLDLLSSSSTITNANQPSRQHYPATTNSRQHEPQQPLFVGHTRSAFNLDVAKTSLSKMGISPDAIDPISGLPSLAPSPREPSPESDPHTNLTPDPLPAKDPLLTIALPEVCRLLAVFHEEIESLYPFVNSDTLVTVARTKTERLAMQMGFMGSDLSEDRDINILKIAVAIAVVVEAKGRNSLSSKLVDSTDKRAAQVTRSLDVDLRDLQWLTLLSIYYFQIDEDLLAWRTIGNAARMALEMGLHRRRSLTDNYKSADDQAKATRIFWCVYVLDRRWSFGTGLSFALNDRDIDPELPEPGDDYAHLRCMIGYGRLCTKVWDALPPYGSPTSTIPLDQVQYLEFLIRNWLDSIPAHLQFNHPRLGLASRNQPRILRRLCAFLYLRGNHLRTLVYRHHVLSPSFVHANLHSARLVVDIAKDSIQVLVDLAETSDIYARQQAAFNYFLLSALAVILLAVCNAPRTFSNSCYESFSSAVELVRKFSRGSLASRRLWNSIRGLLPAIRTLGLKIGSETTNTQYEGPSNVPRDTPDQNQEVPHPPPVDKSIPQVMPLMLPPEGTTTIPNTFQMGDDLMGLFNAFGQADAETIIFDDPLPSLDSNYMQMTFPMEISRRFQGLI</sequence>
<dbReference type="GO" id="GO:0008270">
    <property type="term" value="F:zinc ion binding"/>
    <property type="evidence" value="ECO:0007669"/>
    <property type="project" value="InterPro"/>
</dbReference>
<dbReference type="EMBL" id="DF977452">
    <property type="protein sequence ID" value="GAP84428.2"/>
    <property type="molecule type" value="Genomic_DNA"/>
</dbReference>
<dbReference type="GO" id="GO:0000978">
    <property type="term" value="F:RNA polymerase II cis-regulatory region sequence-specific DNA binding"/>
    <property type="evidence" value="ECO:0007669"/>
    <property type="project" value="TreeGrafter"/>
</dbReference>
<dbReference type="Proteomes" id="UP000054516">
    <property type="component" value="Unassembled WGS sequence"/>
</dbReference>
<dbReference type="AlphaFoldDB" id="A0A1S7UM55"/>
<evidence type="ECO:0000313" key="6">
    <source>
        <dbReference type="EMBL" id="GAP84428.2"/>
    </source>
</evidence>
<dbReference type="GO" id="GO:0000435">
    <property type="term" value="P:positive regulation of transcription from RNA polymerase II promoter by galactose"/>
    <property type="evidence" value="ECO:0007669"/>
    <property type="project" value="TreeGrafter"/>
</dbReference>
<dbReference type="GO" id="GO:0000981">
    <property type="term" value="F:DNA-binding transcription factor activity, RNA polymerase II-specific"/>
    <property type="evidence" value="ECO:0007669"/>
    <property type="project" value="TreeGrafter"/>
</dbReference>
<evidence type="ECO:0000313" key="7">
    <source>
        <dbReference type="Proteomes" id="UP000054516"/>
    </source>
</evidence>
<dbReference type="CDD" id="cd12148">
    <property type="entry name" value="fungal_TF_MHR"/>
    <property type="match status" value="1"/>
</dbReference>
<organism evidence="6">
    <name type="scientific">Rosellinia necatrix</name>
    <name type="common">White root-rot fungus</name>
    <dbReference type="NCBI Taxonomy" id="77044"/>
    <lineage>
        <taxon>Eukaryota</taxon>
        <taxon>Fungi</taxon>
        <taxon>Dikarya</taxon>
        <taxon>Ascomycota</taxon>
        <taxon>Pezizomycotina</taxon>
        <taxon>Sordariomycetes</taxon>
        <taxon>Xylariomycetidae</taxon>
        <taxon>Xylariales</taxon>
        <taxon>Xylariaceae</taxon>
        <taxon>Rosellinia</taxon>
    </lineage>
</organism>
<evidence type="ECO:0000256" key="2">
    <source>
        <dbReference type="ARBA" id="ARBA00023163"/>
    </source>
</evidence>
<dbReference type="OrthoDB" id="39175at2759"/>
<reference evidence="6" key="1">
    <citation type="submission" date="2016-03" db="EMBL/GenBank/DDBJ databases">
        <title>Draft genome sequence of Rosellinia necatrix.</title>
        <authorList>
            <person name="Kanematsu S."/>
        </authorList>
    </citation>
    <scope>NUCLEOTIDE SEQUENCE [LARGE SCALE GENOMIC DNA]</scope>
    <source>
        <strain evidence="6">W97</strain>
    </source>
</reference>
<evidence type="ECO:0000256" key="1">
    <source>
        <dbReference type="ARBA" id="ARBA00023015"/>
    </source>
</evidence>
<gene>
    <name evidence="6" type="ORF">SAMD00023353_0702520</name>
</gene>